<reference evidence="1" key="1">
    <citation type="submission" date="2020-05" db="EMBL/GenBank/DDBJ databases">
        <authorList>
            <person name="Chiriac C."/>
            <person name="Salcher M."/>
            <person name="Ghai R."/>
            <person name="Kavagutti S V."/>
        </authorList>
    </citation>
    <scope>NUCLEOTIDE SEQUENCE</scope>
</reference>
<gene>
    <name evidence="1" type="ORF">UFOPK2658_01697</name>
    <name evidence="2" type="ORF">UFOPK2880_01774</name>
    <name evidence="3" type="ORF">UFOPK3004_01693</name>
    <name evidence="4" type="ORF">UFOPK3304_01776</name>
    <name evidence="5" type="ORF">UFOPK3494_01833</name>
    <name evidence="6" type="ORF">UFOPK4134_01869</name>
</gene>
<dbReference type="EMBL" id="CAFAAL010000211">
    <property type="protein sequence ID" value="CAB4818356.1"/>
    <property type="molecule type" value="Genomic_DNA"/>
</dbReference>
<name>A0A6J6S859_9ZZZZ</name>
<sequence>MNVAELIDILRDLDPETIVEMAIVAPVTDRSDDITVDQYEVEGVLPRDPADHDGESVVWLIGGEAHDVDEFVDAIEGAGDNVQTGEYADVIDIERGAEARKAIFGV</sequence>
<accession>A0A6J6S859</accession>
<protein>
    <submittedName>
        <fullName evidence="1">Unannotated protein</fullName>
    </submittedName>
</protein>
<dbReference type="EMBL" id="CAEZYH010000109">
    <property type="protein sequence ID" value="CAB4731170.1"/>
    <property type="molecule type" value="Genomic_DNA"/>
</dbReference>
<dbReference type="EMBL" id="CAFBMF010000204">
    <property type="protein sequence ID" value="CAB4916372.1"/>
    <property type="molecule type" value="Genomic_DNA"/>
</dbReference>
<dbReference type="EMBL" id="CAFBPS010000238">
    <property type="protein sequence ID" value="CAB5038204.1"/>
    <property type="molecule type" value="Genomic_DNA"/>
</dbReference>
<proteinExistence type="predicted"/>
<evidence type="ECO:0000313" key="4">
    <source>
        <dbReference type="EMBL" id="CAB4882416.1"/>
    </source>
</evidence>
<evidence type="ECO:0000313" key="2">
    <source>
        <dbReference type="EMBL" id="CAB4786927.1"/>
    </source>
</evidence>
<evidence type="ECO:0000313" key="5">
    <source>
        <dbReference type="EMBL" id="CAB4916372.1"/>
    </source>
</evidence>
<dbReference type="EMBL" id="CAFBLJ010000147">
    <property type="protein sequence ID" value="CAB4882416.1"/>
    <property type="molecule type" value="Genomic_DNA"/>
</dbReference>
<dbReference type="EMBL" id="CAEZZP010000164">
    <property type="protein sequence ID" value="CAB4786927.1"/>
    <property type="molecule type" value="Genomic_DNA"/>
</dbReference>
<evidence type="ECO:0000313" key="3">
    <source>
        <dbReference type="EMBL" id="CAB4818356.1"/>
    </source>
</evidence>
<organism evidence="1">
    <name type="scientific">freshwater metagenome</name>
    <dbReference type="NCBI Taxonomy" id="449393"/>
    <lineage>
        <taxon>unclassified sequences</taxon>
        <taxon>metagenomes</taxon>
        <taxon>ecological metagenomes</taxon>
    </lineage>
</organism>
<evidence type="ECO:0000313" key="6">
    <source>
        <dbReference type="EMBL" id="CAB5038204.1"/>
    </source>
</evidence>
<evidence type="ECO:0000313" key="1">
    <source>
        <dbReference type="EMBL" id="CAB4731170.1"/>
    </source>
</evidence>
<dbReference type="AlphaFoldDB" id="A0A6J6S859"/>